<dbReference type="AlphaFoldDB" id="A0A378FKX6"/>
<keyword evidence="1" id="KW-0472">Membrane</keyword>
<proteinExistence type="predicted"/>
<evidence type="ECO:0000313" key="3">
    <source>
        <dbReference type="Proteomes" id="UP000255167"/>
    </source>
</evidence>
<keyword evidence="1" id="KW-1133">Transmembrane helix</keyword>
<evidence type="ECO:0000313" key="2">
    <source>
        <dbReference type="EMBL" id="STW45851.1"/>
    </source>
</evidence>
<protein>
    <submittedName>
        <fullName evidence="2">Uncharacterized protein</fullName>
    </submittedName>
</protein>
<reference evidence="2 3" key="1">
    <citation type="submission" date="2018-06" db="EMBL/GenBank/DDBJ databases">
        <authorList>
            <consortium name="Pathogen Informatics"/>
            <person name="Doyle S."/>
        </authorList>
    </citation>
    <scope>NUCLEOTIDE SEQUENCE [LARGE SCALE GENOMIC DNA]</scope>
    <source>
        <strain evidence="2 3">NCTC9617</strain>
    </source>
</reference>
<keyword evidence="1" id="KW-0812">Transmembrane</keyword>
<accession>A0A378FKX6</accession>
<sequence length="87" mass="9468">MAYRLAVWQVGINEQIHLALVKLPRGVDDGDIVQQDLRKGRLQRAGQAGISSAPIAGVVAIVITRCWCGLPVISSALRKASMPRLMY</sequence>
<organism evidence="2 3">
    <name type="scientific">Klebsiella pneumoniae</name>
    <dbReference type="NCBI Taxonomy" id="573"/>
    <lineage>
        <taxon>Bacteria</taxon>
        <taxon>Pseudomonadati</taxon>
        <taxon>Pseudomonadota</taxon>
        <taxon>Gammaproteobacteria</taxon>
        <taxon>Enterobacterales</taxon>
        <taxon>Enterobacteriaceae</taxon>
        <taxon>Klebsiella/Raoultella group</taxon>
        <taxon>Klebsiella</taxon>
        <taxon>Klebsiella pneumoniae complex</taxon>
    </lineage>
</organism>
<evidence type="ECO:0000256" key="1">
    <source>
        <dbReference type="SAM" id="Phobius"/>
    </source>
</evidence>
<dbReference type="Proteomes" id="UP000255167">
    <property type="component" value="Unassembled WGS sequence"/>
</dbReference>
<dbReference type="EMBL" id="UGNC01000005">
    <property type="protein sequence ID" value="STW45851.1"/>
    <property type="molecule type" value="Genomic_DNA"/>
</dbReference>
<gene>
    <name evidence="2" type="ORF">NCTC9617_02338</name>
</gene>
<name>A0A378FKX6_KLEPN</name>
<feature type="transmembrane region" description="Helical" evidence="1">
    <location>
        <begin position="55"/>
        <end position="77"/>
    </location>
</feature>